<evidence type="ECO:0000313" key="7">
    <source>
        <dbReference type="Proteomes" id="UP000440224"/>
    </source>
</evidence>
<dbReference type="GO" id="GO:0005886">
    <property type="term" value="C:plasma membrane"/>
    <property type="evidence" value="ECO:0007669"/>
    <property type="project" value="InterPro"/>
</dbReference>
<reference evidence="6 7" key="1">
    <citation type="submission" date="2019-10" db="EMBL/GenBank/DDBJ databases">
        <title>A soil myxobacterium in the family Polyangiaceae.</title>
        <authorList>
            <person name="Li Y."/>
            <person name="Wang J."/>
        </authorList>
    </citation>
    <scope>NUCLEOTIDE SEQUENCE [LARGE SCALE GENOMIC DNA]</scope>
    <source>
        <strain evidence="6 7">DSM 14734</strain>
    </source>
</reference>
<dbReference type="EMBL" id="WJIE01000005">
    <property type="protein sequence ID" value="MRG93963.1"/>
    <property type="molecule type" value="Genomic_DNA"/>
</dbReference>
<evidence type="ECO:0000256" key="2">
    <source>
        <dbReference type="ARBA" id="ARBA00022617"/>
    </source>
</evidence>
<keyword evidence="7" id="KW-1185">Reference proteome</keyword>
<evidence type="ECO:0000256" key="1">
    <source>
        <dbReference type="ARBA" id="ARBA00004370"/>
    </source>
</evidence>
<dbReference type="GO" id="GO:0017003">
    <property type="term" value="P:protein-heme linkage"/>
    <property type="evidence" value="ECO:0007669"/>
    <property type="project" value="InterPro"/>
</dbReference>
<keyword evidence="2" id="KW-0408">Iron</keyword>
<dbReference type="InterPro" id="IPR012340">
    <property type="entry name" value="NA-bd_OB-fold"/>
</dbReference>
<dbReference type="Gene3D" id="2.40.50.140">
    <property type="entry name" value="Nucleic acid-binding proteins"/>
    <property type="match status" value="1"/>
</dbReference>
<dbReference type="GO" id="GO:0020037">
    <property type="term" value="F:heme binding"/>
    <property type="evidence" value="ECO:0007669"/>
    <property type="project" value="InterPro"/>
</dbReference>
<name>A0A6N7PPP6_9BACT</name>
<dbReference type="Pfam" id="PF03100">
    <property type="entry name" value="CcmE"/>
    <property type="match status" value="1"/>
</dbReference>
<dbReference type="SUPFAM" id="SSF82093">
    <property type="entry name" value="Heme chaperone CcmE"/>
    <property type="match status" value="1"/>
</dbReference>
<dbReference type="OrthoDB" id="5521305at2"/>
<dbReference type="InterPro" id="IPR004329">
    <property type="entry name" value="CcmE"/>
</dbReference>
<accession>A0A6N7PPP6</accession>
<sequence length="187" mass="20393">MSKKLDEELAQAAGIDKDDEGPAAVPPIVVLQPAERAQRPSRSVGLLITLLVMGGALVGLFLFGFKEAAIYATPVDQLLAQQDKLRGRKVRVEGELVPGTLEKRDKPCEYRFTIHGKDKQQTLPVRYPQCVIPDTFRDVPAGGVQVTVEGSLKSATDFEATLVMAKCTSKYDPKTHEMTQGEGMPIN</sequence>
<keyword evidence="2" id="KW-0349">Heme</keyword>
<organism evidence="6 7">
    <name type="scientific">Polyangium spumosum</name>
    <dbReference type="NCBI Taxonomy" id="889282"/>
    <lineage>
        <taxon>Bacteria</taxon>
        <taxon>Pseudomonadati</taxon>
        <taxon>Myxococcota</taxon>
        <taxon>Polyangia</taxon>
        <taxon>Polyangiales</taxon>
        <taxon>Polyangiaceae</taxon>
        <taxon>Polyangium</taxon>
    </lineage>
</organism>
<keyword evidence="3" id="KW-0201">Cytochrome c-type biogenesis</keyword>
<protein>
    <submittedName>
        <fullName evidence="6">Cytochrome c maturation protein CcmE</fullName>
    </submittedName>
</protein>
<evidence type="ECO:0000256" key="4">
    <source>
        <dbReference type="ARBA" id="ARBA00023136"/>
    </source>
</evidence>
<comment type="caution">
    <text evidence="6">The sequence shown here is derived from an EMBL/GenBank/DDBJ whole genome shotgun (WGS) entry which is preliminary data.</text>
</comment>
<dbReference type="InterPro" id="IPR036127">
    <property type="entry name" value="CcmE-like_sf"/>
</dbReference>
<dbReference type="AlphaFoldDB" id="A0A6N7PPP6"/>
<proteinExistence type="predicted"/>
<keyword evidence="5" id="KW-1133">Transmembrane helix</keyword>
<comment type="subcellular location">
    <subcellularLocation>
        <location evidence="1">Membrane</location>
    </subcellularLocation>
</comment>
<gene>
    <name evidence="6" type="ORF">GF068_18865</name>
</gene>
<evidence type="ECO:0000256" key="3">
    <source>
        <dbReference type="ARBA" id="ARBA00022748"/>
    </source>
</evidence>
<keyword evidence="5" id="KW-0812">Transmembrane</keyword>
<evidence type="ECO:0000313" key="6">
    <source>
        <dbReference type="EMBL" id="MRG93963.1"/>
    </source>
</evidence>
<dbReference type="Proteomes" id="UP000440224">
    <property type="component" value="Unassembled WGS sequence"/>
</dbReference>
<dbReference type="RefSeq" id="WP_153820801.1">
    <property type="nucleotide sequence ID" value="NZ_WJIE01000005.1"/>
</dbReference>
<evidence type="ECO:0000256" key="5">
    <source>
        <dbReference type="SAM" id="Phobius"/>
    </source>
</evidence>
<keyword evidence="2" id="KW-0479">Metal-binding</keyword>
<feature type="transmembrane region" description="Helical" evidence="5">
    <location>
        <begin position="44"/>
        <end position="65"/>
    </location>
</feature>
<keyword evidence="4 5" id="KW-0472">Membrane</keyword>
<dbReference type="GO" id="GO:0017004">
    <property type="term" value="P:cytochrome complex assembly"/>
    <property type="evidence" value="ECO:0007669"/>
    <property type="project" value="UniProtKB-KW"/>
</dbReference>